<accession>A0ABN0C829</accession>
<dbReference type="EMBL" id="ADZU01000010">
    <property type="protein sequence ID" value="EFS93414.1"/>
    <property type="molecule type" value="Genomic_DNA"/>
</dbReference>
<keyword evidence="3" id="KW-1185">Reference proteome</keyword>
<gene>
    <name evidence="2" type="ORF">HMPREF9607_00334</name>
</gene>
<reference evidence="2" key="1">
    <citation type="submission" date="2010-08" db="EMBL/GenBank/DDBJ databases">
        <authorList>
            <person name="Weinstock G."/>
            <person name="Sodergren E."/>
            <person name="Clifton S."/>
            <person name="Fulton L."/>
            <person name="Fulton B."/>
            <person name="Courtney L."/>
            <person name="Fronick C."/>
            <person name="Harrison M."/>
            <person name="Strong C."/>
            <person name="Farmer C."/>
            <person name="Delahaunty K."/>
            <person name="Markovic C."/>
            <person name="Hall O."/>
            <person name="Minx P."/>
            <person name="Tomlinson C."/>
            <person name="Mitreva M."/>
            <person name="Hou S."/>
            <person name="Chen J."/>
            <person name="Wollam A."/>
            <person name="Pepin K.H."/>
            <person name="Johnson M."/>
            <person name="Bhonagiri V."/>
            <person name="Zhang X."/>
            <person name="Suruliraj S."/>
            <person name="Warren W."/>
            <person name="Chinwalla A."/>
            <person name="Mardis E.R."/>
            <person name="Wilson R.K."/>
        </authorList>
    </citation>
    <scope>NUCLEOTIDE SEQUENCE [LARGE SCALE GENOMIC DNA]</scope>
    <source>
        <strain evidence="2">HL044PA1</strain>
    </source>
</reference>
<sequence length="48" mass="5680">MHPYTQSSGDSPRLPKPMCMGERPELHYPQPDIDRRTACYFPEEIRVF</sequence>
<evidence type="ECO:0000313" key="2">
    <source>
        <dbReference type="EMBL" id="EFS93414.1"/>
    </source>
</evidence>
<organism evidence="2 3">
    <name type="scientific">Cutibacterium modestum HL044PA1</name>
    <dbReference type="NCBI Taxonomy" id="765109"/>
    <lineage>
        <taxon>Bacteria</taxon>
        <taxon>Bacillati</taxon>
        <taxon>Actinomycetota</taxon>
        <taxon>Actinomycetes</taxon>
        <taxon>Propionibacteriales</taxon>
        <taxon>Propionibacteriaceae</taxon>
        <taxon>Cutibacterium</taxon>
        <taxon>Cutibacterium modestum</taxon>
    </lineage>
</organism>
<dbReference type="Proteomes" id="UP000003179">
    <property type="component" value="Unassembled WGS sequence"/>
</dbReference>
<evidence type="ECO:0000313" key="3">
    <source>
        <dbReference type="Proteomes" id="UP000003179"/>
    </source>
</evidence>
<feature type="region of interest" description="Disordered" evidence="1">
    <location>
        <begin position="1"/>
        <end position="30"/>
    </location>
</feature>
<evidence type="ECO:0000256" key="1">
    <source>
        <dbReference type="SAM" id="MobiDB-lite"/>
    </source>
</evidence>
<proteinExistence type="predicted"/>
<feature type="compositionally biased region" description="Polar residues" evidence="1">
    <location>
        <begin position="1"/>
        <end position="10"/>
    </location>
</feature>
<protein>
    <submittedName>
        <fullName evidence="2">Uncharacterized protein</fullName>
    </submittedName>
</protein>
<comment type="caution">
    <text evidence="2">The sequence shown here is derived from an EMBL/GenBank/DDBJ whole genome shotgun (WGS) entry which is preliminary data.</text>
</comment>
<name>A0ABN0C829_9ACTN</name>